<feature type="compositionally biased region" description="Basic and acidic residues" evidence="1">
    <location>
        <begin position="190"/>
        <end position="199"/>
    </location>
</feature>
<keyword evidence="4" id="KW-1185">Reference proteome</keyword>
<evidence type="ECO:0000313" key="2">
    <source>
        <dbReference type="EMBL" id="CAK5267515.1"/>
    </source>
</evidence>
<comment type="caution">
    <text evidence="2">The sequence shown here is derived from an EMBL/GenBank/DDBJ whole genome shotgun (WGS) entry which is preliminary data.</text>
</comment>
<sequence>MALKSLQFTLPTSPRIQWTASQDKSISREYPLNAAEESCDDYVARTYFQFLWLPESVMPLDLLIPSLLRVQPESDDPSTPYHPLHAKIERLLLAPRAVTSKYQVDLSHILANGGGEGEEEETMMWYAISHEKYEEEEVDGQEPWLNDAWRTKWTERMQQREVLIQILLHFLKMSLPGPPPPPPPAFQPPPDRKLRKPGERAPPPPPTLEDKLESFMDKLSMWQLVNTLDTGLLHKTEDRDWMQVFCEDVVEKRFSSLLPEQTALLRSKIFPHSPFSDHSDTEDDERSASPEPSKAPKRARSSAIPEPVSSSSGSTLEAPARARSRSHSIILAEEREREQQQQREGSVGARKRVLTREVSMKRAFKPRERDTAEAQRRGKDKEKAAEEKKRADESARLAAAREQERREGVTLVAATPVKARTRK</sequence>
<evidence type="ECO:0000313" key="4">
    <source>
        <dbReference type="Proteomes" id="UP001295794"/>
    </source>
</evidence>
<feature type="region of interest" description="Disordered" evidence="1">
    <location>
        <begin position="177"/>
        <end position="208"/>
    </location>
</feature>
<evidence type="ECO:0008006" key="5">
    <source>
        <dbReference type="Google" id="ProtNLM"/>
    </source>
</evidence>
<dbReference type="Proteomes" id="UP001295794">
    <property type="component" value="Unassembled WGS sequence"/>
</dbReference>
<evidence type="ECO:0000256" key="1">
    <source>
        <dbReference type="SAM" id="MobiDB-lite"/>
    </source>
</evidence>
<reference evidence="2" key="1">
    <citation type="submission" date="2023-11" db="EMBL/GenBank/DDBJ databases">
        <authorList>
            <person name="De Vega J J."/>
            <person name="De Vega J J."/>
        </authorList>
    </citation>
    <scope>NUCLEOTIDE SEQUENCE</scope>
</reference>
<protein>
    <recommendedName>
        <fullName evidence="5">DNA replication regulator Sld3 C-terminal domain-containing protein</fullName>
    </recommendedName>
</protein>
<accession>A0AAD2H3R6</accession>
<dbReference type="EMBL" id="CAVNYO010000397">
    <property type="protein sequence ID" value="CAK5273629.1"/>
    <property type="molecule type" value="Genomic_DNA"/>
</dbReference>
<gene>
    <name evidence="2" type="ORF">MYCIT1_LOCUS10089</name>
    <name evidence="3" type="ORF">MYCIT1_LOCUS20213</name>
</gene>
<name>A0AAD2H3R6_9AGAR</name>
<proteinExistence type="predicted"/>
<organism evidence="2 4">
    <name type="scientific">Mycena citricolor</name>
    <dbReference type="NCBI Taxonomy" id="2018698"/>
    <lineage>
        <taxon>Eukaryota</taxon>
        <taxon>Fungi</taxon>
        <taxon>Dikarya</taxon>
        <taxon>Basidiomycota</taxon>
        <taxon>Agaricomycotina</taxon>
        <taxon>Agaricomycetes</taxon>
        <taxon>Agaricomycetidae</taxon>
        <taxon>Agaricales</taxon>
        <taxon>Marasmiineae</taxon>
        <taxon>Mycenaceae</taxon>
        <taxon>Mycena</taxon>
    </lineage>
</organism>
<evidence type="ECO:0000313" key="3">
    <source>
        <dbReference type="EMBL" id="CAK5273629.1"/>
    </source>
</evidence>
<feature type="region of interest" description="Disordered" evidence="1">
    <location>
        <begin position="269"/>
        <end position="423"/>
    </location>
</feature>
<dbReference type="AlphaFoldDB" id="A0AAD2H3R6"/>
<dbReference type="EMBL" id="CAVNYO010000124">
    <property type="protein sequence ID" value="CAK5267515.1"/>
    <property type="molecule type" value="Genomic_DNA"/>
</dbReference>
<feature type="compositionally biased region" description="Basic and acidic residues" evidence="1">
    <location>
        <begin position="354"/>
        <end position="408"/>
    </location>
</feature>
<feature type="compositionally biased region" description="Low complexity" evidence="1">
    <location>
        <begin position="301"/>
        <end position="314"/>
    </location>
</feature>
<feature type="compositionally biased region" description="Pro residues" evidence="1">
    <location>
        <begin position="177"/>
        <end position="189"/>
    </location>
</feature>
<feature type="compositionally biased region" description="Basic and acidic residues" evidence="1">
    <location>
        <begin position="332"/>
        <end position="341"/>
    </location>
</feature>